<evidence type="ECO:0000313" key="2">
    <source>
        <dbReference type="EMBL" id="MPM90828.1"/>
    </source>
</evidence>
<reference evidence="2" key="1">
    <citation type="submission" date="2019-08" db="EMBL/GenBank/DDBJ databases">
        <authorList>
            <person name="Kucharzyk K."/>
            <person name="Murdoch R.W."/>
            <person name="Higgins S."/>
            <person name="Loffler F."/>
        </authorList>
    </citation>
    <scope>NUCLEOTIDE SEQUENCE</scope>
</reference>
<evidence type="ECO:0000256" key="1">
    <source>
        <dbReference type="SAM" id="MobiDB-lite"/>
    </source>
</evidence>
<feature type="compositionally biased region" description="Basic and acidic residues" evidence="1">
    <location>
        <begin position="120"/>
        <end position="142"/>
    </location>
</feature>
<feature type="region of interest" description="Disordered" evidence="1">
    <location>
        <begin position="32"/>
        <end position="142"/>
    </location>
</feature>
<proteinExistence type="predicted"/>
<sequence length="142" mass="15899">MAQADAPPATRSQRIDGIHRLIADGIAGVHEAEEPVHTLGIGHHHQSDHHGADRTERSDHPHRGPDEPQHREHDQGDDHRSAEILLQQHHAFDYEETEQEGEQQPPGVAECLRPVGQHGRRPENQGRFGELGRLDRPQGTEP</sequence>
<gene>
    <name evidence="2" type="ORF">SDC9_137950</name>
</gene>
<dbReference type="AlphaFoldDB" id="A0A645DNZ9"/>
<organism evidence="2">
    <name type="scientific">bioreactor metagenome</name>
    <dbReference type="NCBI Taxonomy" id="1076179"/>
    <lineage>
        <taxon>unclassified sequences</taxon>
        <taxon>metagenomes</taxon>
        <taxon>ecological metagenomes</taxon>
    </lineage>
</organism>
<accession>A0A645DNZ9</accession>
<feature type="compositionally biased region" description="Basic and acidic residues" evidence="1">
    <location>
        <begin position="48"/>
        <end position="82"/>
    </location>
</feature>
<name>A0A645DNZ9_9ZZZZ</name>
<protein>
    <submittedName>
        <fullName evidence="2">Uncharacterized protein</fullName>
    </submittedName>
</protein>
<dbReference type="EMBL" id="VSSQ01037981">
    <property type="protein sequence ID" value="MPM90828.1"/>
    <property type="molecule type" value="Genomic_DNA"/>
</dbReference>
<comment type="caution">
    <text evidence="2">The sequence shown here is derived from an EMBL/GenBank/DDBJ whole genome shotgun (WGS) entry which is preliminary data.</text>
</comment>